<comment type="caution">
    <text evidence="1">The sequence shown here is derived from an EMBL/GenBank/DDBJ whole genome shotgun (WGS) entry which is preliminary data.</text>
</comment>
<gene>
    <name evidence="1" type="ORF">BIW11_14375</name>
</gene>
<organism evidence="1 2">
    <name type="scientific">Tropilaelaps mercedesae</name>
    <dbReference type="NCBI Taxonomy" id="418985"/>
    <lineage>
        <taxon>Eukaryota</taxon>
        <taxon>Metazoa</taxon>
        <taxon>Ecdysozoa</taxon>
        <taxon>Arthropoda</taxon>
        <taxon>Chelicerata</taxon>
        <taxon>Arachnida</taxon>
        <taxon>Acari</taxon>
        <taxon>Parasitiformes</taxon>
        <taxon>Mesostigmata</taxon>
        <taxon>Gamasina</taxon>
        <taxon>Dermanyssoidea</taxon>
        <taxon>Laelapidae</taxon>
        <taxon>Tropilaelaps</taxon>
    </lineage>
</organism>
<dbReference type="EMBL" id="MNPL01033691">
    <property type="protein sequence ID" value="OQR66104.1"/>
    <property type="molecule type" value="Genomic_DNA"/>
</dbReference>
<sequence>MSVLCTKSLLPKMSRSRTEMHLATFLWLQRKHVRASDPAIRRISRWRARVRRERRQPLYELSSVNADPGVVRV</sequence>
<name>A0A1V9WXY0_9ACAR</name>
<proteinExistence type="predicted"/>
<accession>A0A1V9WXY0</accession>
<evidence type="ECO:0000313" key="2">
    <source>
        <dbReference type="Proteomes" id="UP000192247"/>
    </source>
</evidence>
<reference evidence="1 2" key="1">
    <citation type="journal article" date="2017" name="Gigascience">
        <title>Draft genome of the honey bee ectoparasitic mite, Tropilaelaps mercedesae, is shaped by the parasitic life history.</title>
        <authorList>
            <person name="Dong X."/>
            <person name="Armstrong S.D."/>
            <person name="Xia D."/>
            <person name="Makepeace B.L."/>
            <person name="Darby A.C."/>
            <person name="Kadowaki T."/>
        </authorList>
    </citation>
    <scope>NUCLEOTIDE SEQUENCE [LARGE SCALE GENOMIC DNA]</scope>
    <source>
        <strain evidence="1">Wuxi-XJTLU</strain>
    </source>
</reference>
<dbReference type="InParanoid" id="A0A1V9WXY0"/>
<evidence type="ECO:0000313" key="1">
    <source>
        <dbReference type="EMBL" id="OQR66104.1"/>
    </source>
</evidence>
<protein>
    <submittedName>
        <fullName evidence="1">Uncharacterized protein</fullName>
    </submittedName>
</protein>
<dbReference type="Proteomes" id="UP000192247">
    <property type="component" value="Unassembled WGS sequence"/>
</dbReference>
<dbReference type="AlphaFoldDB" id="A0A1V9WXY0"/>
<keyword evidence="2" id="KW-1185">Reference proteome</keyword>